<dbReference type="InterPro" id="IPR036390">
    <property type="entry name" value="WH_DNA-bd_sf"/>
</dbReference>
<feature type="region of interest" description="Disordered" evidence="7">
    <location>
        <begin position="309"/>
        <end position="348"/>
    </location>
</feature>
<dbReference type="PROSITE" id="PS00657">
    <property type="entry name" value="FORK_HEAD_1"/>
    <property type="match status" value="1"/>
</dbReference>
<feature type="compositionally biased region" description="Basic and acidic residues" evidence="7">
    <location>
        <begin position="310"/>
        <end position="336"/>
    </location>
</feature>
<evidence type="ECO:0000256" key="1">
    <source>
        <dbReference type="ARBA" id="ARBA00004123"/>
    </source>
</evidence>
<evidence type="ECO:0000256" key="4">
    <source>
        <dbReference type="ARBA" id="ARBA00023163"/>
    </source>
</evidence>
<evidence type="ECO:0000256" key="6">
    <source>
        <dbReference type="PROSITE-ProRule" id="PRU00089"/>
    </source>
</evidence>
<sequence length="556" mass="61803">MKESQKKKSTIIDNKALGSMGLVSSFSINTNASSAANNSSETDVVAPASLPKTDIVKTTMLHGNTDLHNVRHKPSELKFKIESIGIHPEEDDDLDTCPARTRSIWPRQLNPWWQPSHAKDKPPYSYATLIAYAILKSQDGRLLLSDIYRWISETYPYYELGHGGWQNSIRHNLSLNKKWFLKVDRRPTQANPGKGCYWTLVPGIEQMFIDNISEAGGHSRKHHDMGLTAELSMGHRSNLMASRLPTPHVPLPAPTTSTFSHTNTMKIIRPEDYQTNPTPTTAAPILKNPAGKPPSLCPMYTTFRMSPQHEAAKRKSIDQDEPVAKRAKVDHDHEDPIQDNSSDCDSGVDVSNETMDGKKPLVHTITAADGTVYTEDQLGYCNVLDRFLDLLPLPNDMDLDLSNFSMDMPSLPLDADPIFGFPSVDYYSSNGFYYDETHLHQPTQIYPTVLTSSFDPALAVPQAPKSLGEVPVYVNPTSTLVTPPSHSVPNLDSFRSSPLVIQLDEFVPIKEETLADEYLTFDDDRTSMNLDPEATTNALDPAFVLSLGQPLLMNSS</sequence>
<comment type="subcellular location">
    <subcellularLocation>
        <location evidence="1 6">Nucleus</location>
    </subcellularLocation>
</comment>
<dbReference type="PANTHER" id="PTHR45881">
    <property type="entry name" value="CHECKPOINT SUPPRESSOR 1-LIKE, ISOFORM A-RELATED"/>
    <property type="match status" value="1"/>
</dbReference>
<dbReference type="AlphaFoldDB" id="A0A1X2GEV8"/>
<keyword evidence="5 6" id="KW-0539">Nucleus</keyword>
<dbReference type="Pfam" id="PF00250">
    <property type="entry name" value="Forkhead"/>
    <property type="match status" value="1"/>
</dbReference>
<reference evidence="9 10" key="1">
    <citation type="submission" date="2016-07" db="EMBL/GenBank/DDBJ databases">
        <title>Pervasive Adenine N6-methylation of Active Genes in Fungi.</title>
        <authorList>
            <consortium name="DOE Joint Genome Institute"/>
            <person name="Mondo S.J."/>
            <person name="Dannebaum R.O."/>
            <person name="Kuo R.C."/>
            <person name="Labutti K."/>
            <person name="Haridas S."/>
            <person name="Kuo A."/>
            <person name="Salamov A."/>
            <person name="Ahrendt S.R."/>
            <person name="Lipzen A."/>
            <person name="Sullivan W."/>
            <person name="Andreopoulos W.B."/>
            <person name="Clum A."/>
            <person name="Lindquist E."/>
            <person name="Daum C."/>
            <person name="Ramamoorthy G.K."/>
            <person name="Gryganskyi A."/>
            <person name="Culley D."/>
            <person name="Magnuson J.K."/>
            <person name="James T.Y."/>
            <person name="O'Malley M.A."/>
            <person name="Stajich J.E."/>
            <person name="Spatafora J.W."/>
            <person name="Visel A."/>
            <person name="Grigoriev I.V."/>
        </authorList>
    </citation>
    <scope>NUCLEOTIDE SEQUENCE [LARGE SCALE GENOMIC DNA]</scope>
    <source>
        <strain evidence="9 10">NRRL 3301</strain>
    </source>
</reference>
<dbReference type="Gene3D" id="1.10.10.10">
    <property type="entry name" value="Winged helix-like DNA-binding domain superfamily/Winged helix DNA-binding domain"/>
    <property type="match status" value="1"/>
</dbReference>
<organism evidence="9 10">
    <name type="scientific">Hesseltinella vesiculosa</name>
    <dbReference type="NCBI Taxonomy" id="101127"/>
    <lineage>
        <taxon>Eukaryota</taxon>
        <taxon>Fungi</taxon>
        <taxon>Fungi incertae sedis</taxon>
        <taxon>Mucoromycota</taxon>
        <taxon>Mucoromycotina</taxon>
        <taxon>Mucoromycetes</taxon>
        <taxon>Mucorales</taxon>
        <taxon>Cunninghamellaceae</taxon>
        <taxon>Hesseltinella</taxon>
    </lineage>
</organism>
<protein>
    <recommendedName>
        <fullName evidence="8">Fork-head domain-containing protein</fullName>
    </recommendedName>
</protein>
<dbReference type="GO" id="GO:0043565">
    <property type="term" value="F:sequence-specific DNA binding"/>
    <property type="evidence" value="ECO:0007669"/>
    <property type="project" value="InterPro"/>
</dbReference>
<feature type="compositionally biased region" description="Polar residues" evidence="7">
    <location>
        <begin position="338"/>
        <end position="348"/>
    </location>
</feature>
<dbReference type="PROSITE" id="PS00658">
    <property type="entry name" value="FORK_HEAD_2"/>
    <property type="match status" value="1"/>
</dbReference>
<proteinExistence type="predicted"/>
<evidence type="ECO:0000313" key="10">
    <source>
        <dbReference type="Proteomes" id="UP000242146"/>
    </source>
</evidence>
<evidence type="ECO:0000256" key="7">
    <source>
        <dbReference type="SAM" id="MobiDB-lite"/>
    </source>
</evidence>
<keyword evidence="3 6" id="KW-0238">DNA-binding</keyword>
<dbReference type="PRINTS" id="PR00053">
    <property type="entry name" value="FORKHEAD"/>
</dbReference>
<name>A0A1X2GEV8_9FUNG</name>
<evidence type="ECO:0000259" key="8">
    <source>
        <dbReference type="PROSITE" id="PS50039"/>
    </source>
</evidence>
<dbReference type="GO" id="GO:0005634">
    <property type="term" value="C:nucleus"/>
    <property type="evidence" value="ECO:0007669"/>
    <property type="project" value="UniProtKB-SubCell"/>
</dbReference>
<dbReference type="STRING" id="101127.A0A1X2GEV8"/>
<evidence type="ECO:0000256" key="2">
    <source>
        <dbReference type="ARBA" id="ARBA00023015"/>
    </source>
</evidence>
<keyword evidence="2" id="KW-0805">Transcription regulation</keyword>
<accession>A0A1X2GEV8</accession>
<dbReference type="Proteomes" id="UP000242146">
    <property type="component" value="Unassembled WGS sequence"/>
</dbReference>
<dbReference type="InterPro" id="IPR030456">
    <property type="entry name" value="TF_fork_head_CS_2"/>
</dbReference>
<gene>
    <name evidence="9" type="ORF">DM01DRAFT_1336666</name>
</gene>
<dbReference type="GO" id="GO:0006357">
    <property type="term" value="P:regulation of transcription by RNA polymerase II"/>
    <property type="evidence" value="ECO:0007669"/>
    <property type="project" value="UniProtKB-ARBA"/>
</dbReference>
<feature type="domain" description="Fork-head" evidence="8">
    <location>
        <begin position="121"/>
        <end position="223"/>
    </location>
</feature>
<evidence type="ECO:0000256" key="3">
    <source>
        <dbReference type="ARBA" id="ARBA00023125"/>
    </source>
</evidence>
<keyword evidence="4" id="KW-0804">Transcription</keyword>
<dbReference type="PROSITE" id="PS50039">
    <property type="entry name" value="FORK_HEAD_3"/>
    <property type="match status" value="1"/>
</dbReference>
<comment type="caution">
    <text evidence="9">The sequence shown here is derived from an EMBL/GenBank/DDBJ whole genome shotgun (WGS) entry which is preliminary data.</text>
</comment>
<keyword evidence="10" id="KW-1185">Reference proteome</keyword>
<dbReference type="SMART" id="SM00339">
    <property type="entry name" value="FH"/>
    <property type="match status" value="1"/>
</dbReference>
<dbReference type="InterPro" id="IPR018122">
    <property type="entry name" value="TF_fork_head_CS_1"/>
</dbReference>
<dbReference type="InterPro" id="IPR001766">
    <property type="entry name" value="Fork_head_dom"/>
</dbReference>
<dbReference type="OrthoDB" id="5954824at2759"/>
<dbReference type="InterPro" id="IPR036388">
    <property type="entry name" value="WH-like_DNA-bd_sf"/>
</dbReference>
<evidence type="ECO:0000256" key="5">
    <source>
        <dbReference type="ARBA" id="ARBA00023242"/>
    </source>
</evidence>
<evidence type="ECO:0000313" key="9">
    <source>
        <dbReference type="EMBL" id="ORX52278.1"/>
    </source>
</evidence>
<feature type="DNA-binding region" description="Fork-head" evidence="6">
    <location>
        <begin position="121"/>
        <end position="223"/>
    </location>
</feature>
<dbReference type="CDD" id="cd00059">
    <property type="entry name" value="FH_FOX"/>
    <property type="match status" value="1"/>
</dbReference>
<dbReference type="GO" id="GO:0003700">
    <property type="term" value="F:DNA-binding transcription factor activity"/>
    <property type="evidence" value="ECO:0007669"/>
    <property type="project" value="InterPro"/>
</dbReference>
<dbReference type="SUPFAM" id="SSF46785">
    <property type="entry name" value="Winged helix' DNA-binding domain"/>
    <property type="match status" value="1"/>
</dbReference>
<dbReference type="FunFam" id="1.10.10.10:FF:000135">
    <property type="entry name" value="forkhead box protein G1"/>
    <property type="match status" value="1"/>
</dbReference>
<dbReference type="EMBL" id="MCGT01000018">
    <property type="protein sequence ID" value="ORX52278.1"/>
    <property type="molecule type" value="Genomic_DNA"/>
</dbReference>